<accession>A0AAU8RHD4</accession>
<dbReference type="EMBL" id="CP009976">
    <property type="protein sequence ID" value="AIZ42792.1"/>
    <property type="molecule type" value="Genomic_DNA"/>
</dbReference>
<organism evidence="1 2">
    <name type="scientific">Cellulophaga baltica 18</name>
    <dbReference type="NCBI Taxonomy" id="1348584"/>
    <lineage>
        <taxon>Bacteria</taxon>
        <taxon>Pseudomonadati</taxon>
        <taxon>Bacteroidota</taxon>
        <taxon>Flavobacteriia</taxon>
        <taxon>Flavobacteriales</taxon>
        <taxon>Flavobacteriaceae</taxon>
        <taxon>Cellulophaga</taxon>
    </lineage>
</organism>
<evidence type="ECO:0000313" key="1">
    <source>
        <dbReference type="EMBL" id="AIZ42792.1"/>
    </source>
</evidence>
<dbReference type="KEGG" id="cbat:M666_15150"/>
<protein>
    <recommendedName>
        <fullName evidence="3">Lipoprotein</fullName>
    </recommendedName>
</protein>
<gene>
    <name evidence="1" type="ORF">M666_15150</name>
</gene>
<dbReference type="RefSeq" id="WP_029446538.1">
    <property type="nucleotide sequence ID" value="NZ_CP009976.1"/>
</dbReference>
<name>A0AAU8RHD4_9FLAO</name>
<evidence type="ECO:0008006" key="3">
    <source>
        <dbReference type="Google" id="ProtNLM"/>
    </source>
</evidence>
<reference evidence="1 2" key="1">
    <citation type="journal article" date="2014" name="Environ. Microbiol.">
        <title>Contrasting genomic patterns and infection strategies of two co-existing Bacteroidetes podovirus genera.</title>
        <authorList>
            <person name="Holmfeldt K."/>
            <person name="Howard-Varona C."/>
            <person name="Solonenko N."/>
            <person name="Sullivan M.B."/>
        </authorList>
    </citation>
    <scope>NUCLEOTIDE SEQUENCE [LARGE SCALE GENOMIC DNA]</scope>
    <source>
        <strain evidence="1 2">18</strain>
    </source>
</reference>
<evidence type="ECO:0000313" key="2">
    <source>
        <dbReference type="Proteomes" id="UP000030786"/>
    </source>
</evidence>
<dbReference type="Proteomes" id="UP000030786">
    <property type="component" value="Chromosome"/>
</dbReference>
<dbReference type="AlphaFoldDB" id="A0AAU8RHD4"/>
<sequence length="174" mass="20092">MKHIFLLITISLLGLSPVNCQDTDRGLDIAEIITDKNPEAIQYYLNDTASSESDYGEFRSTNYFYPVDSIPKLTILDIPIQNFSCTYFDDDLGLVTLRIDGKENFNTLQDSLIIQFGAPTIVEEDGDINYTWKDEKLFWYIIHIPSYVQEENFKCTLSIEGKRYRKINEVYSGN</sequence>
<dbReference type="GeneID" id="78062071"/>
<proteinExistence type="predicted"/>